<evidence type="ECO:0000256" key="2">
    <source>
        <dbReference type="ARBA" id="ARBA00005988"/>
    </source>
</evidence>
<dbReference type="PANTHER" id="PTHR11705:SF143">
    <property type="entry name" value="SLL0236 PROTEIN"/>
    <property type="match status" value="1"/>
</dbReference>
<dbReference type="Proteomes" id="UP000295334">
    <property type="component" value="Unassembled WGS sequence"/>
</dbReference>
<dbReference type="CDD" id="cd06238">
    <property type="entry name" value="M14-like"/>
    <property type="match status" value="1"/>
</dbReference>
<keyword evidence="4" id="KW-0378">Hydrolase</keyword>
<keyword evidence="8" id="KW-0732">Signal</keyword>
<evidence type="ECO:0000256" key="7">
    <source>
        <dbReference type="PROSITE-ProRule" id="PRU01379"/>
    </source>
</evidence>
<dbReference type="PROSITE" id="PS52035">
    <property type="entry name" value="PEPTIDASE_M14"/>
    <property type="match status" value="1"/>
</dbReference>
<accession>A0A4R1B7X4</accession>
<dbReference type="Gene3D" id="3.40.630.10">
    <property type="entry name" value="Zn peptidases"/>
    <property type="match status" value="1"/>
</dbReference>
<dbReference type="GO" id="GO:0008270">
    <property type="term" value="F:zinc ion binding"/>
    <property type="evidence" value="ECO:0007669"/>
    <property type="project" value="InterPro"/>
</dbReference>
<evidence type="ECO:0000256" key="4">
    <source>
        <dbReference type="ARBA" id="ARBA00022801"/>
    </source>
</evidence>
<evidence type="ECO:0000259" key="9">
    <source>
        <dbReference type="PROSITE" id="PS52035"/>
    </source>
</evidence>
<organism evidence="10 11">
    <name type="scientific">Flaviaesturariibacter flavus</name>
    <dbReference type="NCBI Taxonomy" id="2502780"/>
    <lineage>
        <taxon>Bacteria</taxon>
        <taxon>Pseudomonadati</taxon>
        <taxon>Bacteroidota</taxon>
        <taxon>Chitinophagia</taxon>
        <taxon>Chitinophagales</taxon>
        <taxon>Chitinophagaceae</taxon>
        <taxon>Flaviaestuariibacter</taxon>
    </lineage>
</organism>
<evidence type="ECO:0000256" key="3">
    <source>
        <dbReference type="ARBA" id="ARBA00022670"/>
    </source>
</evidence>
<dbReference type="RefSeq" id="WP_131450519.1">
    <property type="nucleotide sequence ID" value="NZ_SJZI01000052.1"/>
</dbReference>
<comment type="caution">
    <text evidence="10">The sequence shown here is derived from an EMBL/GenBank/DDBJ whole genome shotgun (WGS) entry which is preliminary data.</text>
</comment>
<dbReference type="GO" id="GO:0006508">
    <property type="term" value="P:proteolysis"/>
    <property type="evidence" value="ECO:0007669"/>
    <property type="project" value="UniProtKB-KW"/>
</dbReference>
<dbReference type="Gene3D" id="3.40.50.880">
    <property type="match status" value="1"/>
</dbReference>
<dbReference type="EMBL" id="SJZI01000052">
    <property type="protein sequence ID" value="TCJ12043.1"/>
    <property type="molecule type" value="Genomic_DNA"/>
</dbReference>
<dbReference type="InterPro" id="IPR029062">
    <property type="entry name" value="Class_I_gatase-like"/>
</dbReference>
<name>A0A4R1B7X4_9BACT</name>
<dbReference type="SUPFAM" id="SSF53187">
    <property type="entry name" value="Zn-dependent exopeptidases"/>
    <property type="match status" value="1"/>
</dbReference>
<dbReference type="GO" id="GO:0005615">
    <property type="term" value="C:extracellular space"/>
    <property type="evidence" value="ECO:0007669"/>
    <property type="project" value="TreeGrafter"/>
</dbReference>
<dbReference type="InterPro" id="IPR000834">
    <property type="entry name" value="Peptidase_M14"/>
</dbReference>
<feature type="domain" description="Peptidase M14" evidence="9">
    <location>
        <begin position="35"/>
        <end position="360"/>
    </location>
</feature>
<keyword evidence="5" id="KW-0862">Zinc</keyword>
<comment type="caution">
    <text evidence="7">Lacks conserved residue(s) required for the propagation of feature annotation.</text>
</comment>
<feature type="signal peptide" evidence="8">
    <location>
        <begin position="1"/>
        <end position="19"/>
    </location>
</feature>
<protein>
    <submittedName>
        <fullName evidence="10">Zinc carboxypeptidase</fullName>
    </submittedName>
</protein>
<dbReference type="GO" id="GO:0004181">
    <property type="term" value="F:metallocarboxypeptidase activity"/>
    <property type="evidence" value="ECO:0007669"/>
    <property type="project" value="InterPro"/>
</dbReference>
<feature type="chain" id="PRO_5020344613" evidence="8">
    <location>
        <begin position="20"/>
        <end position="833"/>
    </location>
</feature>
<dbReference type="OrthoDB" id="9758209at2"/>
<dbReference type="SUPFAM" id="SSF52317">
    <property type="entry name" value="Class I glutamine amidotransferase-like"/>
    <property type="match status" value="1"/>
</dbReference>
<comment type="cofactor">
    <cofactor evidence="1">
        <name>Zn(2+)</name>
        <dbReference type="ChEBI" id="CHEBI:29105"/>
    </cofactor>
</comment>
<evidence type="ECO:0000256" key="5">
    <source>
        <dbReference type="ARBA" id="ARBA00022833"/>
    </source>
</evidence>
<evidence type="ECO:0000256" key="8">
    <source>
        <dbReference type="SAM" id="SignalP"/>
    </source>
</evidence>
<reference evidence="10 11" key="1">
    <citation type="submission" date="2019-03" db="EMBL/GenBank/DDBJ databases">
        <authorList>
            <person name="Kim M.K.M."/>
        </authorList>
    </citation>
    <scope>NUCLEOTIDE SEQUENCE [LARGE SCALE GENOMIC DNA]</scope>
    <source>
        <strain evidence="10 11">17J68-12</strain>
    </source>
</reference>
<sequence length="833" mass="92203">MRLRFLLLFFLGSIIAASAQLQSPERFLGYAVGSRYTPHHRLVSYFEHLSAQARDRVKLQVYGSTNEGRPLVAAFISSPENIARLDAIRSANLGLAAGQDQRAGTPVIVWLSYNVHGNEPSSSEAALRTAYALVSGEGHSSEWLRNTVVVIDPCLNPDGRDRYVNWFQSVSGKKPNALPDAREHREPWPGGRVNHYYFDLNRDWAWQTQVESQARMALYQSWLPQVHVDFHEQGVNNPYYFAPAAEPYHEVITPWQREFQKMIGQNHARYFDKAGWLYFTREVFDLFYPSYGDTYPLYSGAIGMTYEQGGGPAGGLAALTHSGDTLTLADRVEHHFTTGMSTIETASANATQLLQEYRNYFRTAQSSGQGGYRNYVVKHRPEDGGRIAALRRLLDRNGIHYTDGQSGAARGFSYESTRDESFTIGAEDLVIPSVQQRSALVRVLFEPNPRLADSLTYDITAWALPYVYGLKAYAARDLGGLRSAARPVAPAAPLGDAYGYVVRWDGVGAARFAGALLQAGVRLRFSERPFTLGGRRFERGTVIVLSNANRAVGDLSTLLRAKAAESAVELVPVSTGLVESGSDFGASSVRPLGTPKVAVLAGEGTSNNAVGEVWHYFEQVIDYPVTLINTTDFGRTDLSQFNVVVLPNGNYRFLSDKLMAESLRTWVSRGGKLIALEGAVSQLAGLDWGLKARKGEDSADAARNPYAALRTYGDREREEIANFTPGSIYRVTLDNTHPLAYGYSGTYYTLRQDDRVYEFFNEGGWNVGVVKKEKPLAGFVGNKLQPRMQDALVFGVQDLGSGSVVYFADDVLFRSFWENGKLLFANAVFLVGQ</sequence>
<evidence type="ECO:0000313" key="11">
    <source>
        <dbReference type="Proteomes" id="UP000295334"/>
    </source>
</evidence>
<gene>
    <name evidence="10" type="ORF">EPD60_15920</name>
</gene>
<evidence type="ECO:0000256" key="6">
    <source>
        <dbReference type="ARBA" id="ARBA00023049"/>
    </source>
</evidence>
<keyword evidence="10" id="KW-0121">Carboxypeptidase</keyword>
<dbReference type="PANTHER" id="PTHR11705">
    <property type="entry name" value="PROTEASE FAMILY M14 CARBOXYPEPTIDASE A,B"/>
    <property type="match status" value="1"/>
</dbReference>
<comment type="similarity">
    <text evidence="2 7">Belongs to the peptidase M14 family.</text>
</comment>
<dbReference type="SMART" id="SM00631">
    <property type="entry name" value="Zn_pept"/>
    <property type="match status" value="1"/>
</dbReference>
<keyword evidence="3" id="KW-0645">Protease</keyword>
<proteinExistence type="inferred from homology"/>
<keyword evidence="11" id="KW-1185">Reference proteome</keyword>
<keyword evidence="6" id="KW-0482">Metalloprotease</keyword>
<dbReference type="AlphaFoldDB" id="A0A4R1B7X4"/>
<evidence type="ECO:0000256" key="1">
    <source>
        <dbReference type="ARBA" id="ARBA00001947"/>
    </source>
</evidence>
<dbReference type="Pfam" id="PF00246">
    <property type="entry name" value="Peptidase_M14"/>
    <property type="match status" value="1"/>
</dbReference>
<evidence type="ECO:0000313" key="10">
    <source>
        <dbReference type="EMBL" id="TCJ12043.1"/>
    </source>
</evidence>